<dbReference type="RefSeq" id="WP_077423669.1">
    <property type="nucleotide sequence ID" value="NZ_MLHQ01000011.1"/>
</dbReference>
<dbReference type="Gene3D" id="3.30.110.190">
    <property type="match status" value="1"/>
</dbReference>
<dbReference type="Pfam" id="PF14337">
    <property type="entry name" value="Abi_alpha"/>
    <property type="match status" value="1"/>
</dbReference>
<dbReference type="EMBL" id="MLHQ01000011">
    <property type="protein sequence ID" value="OOF59048.1"/>
    <property type="molecule type" value="Genomic_DNA"/>
</dbReference>
<dbReference type="InterPro" id="IPR025506">
    <property type="entry name" value="Abi_alpha"/>
</dbReference>
<proteinExistence type="predicted"/>
<sequence length="283" mass="31408">MPEPISSIKTATEIVKPDSASEILALQNSSDIRLQNAGNYEADTKEKIAETKNFLATIAHGGLVVPLKKIGGAVVKIAESFSLYSDKTKNSINKKIEHLKSQGILAGEISSIPAFADIAERLVYLDEEPDLKQMFENLLTSTVDLTKNGINHPAYVEVLKQISNQEAHNLKLIFTHSPNSMAICNLGFKHNGGTIPLLKYCLPIPFSEIPAQALENWERLKLIEIIIDLEWVTDDDAYKYIQDILTVLGKENASYTEHVEIRKGVLRFTEFGKNFAKATGIIE</sequence>
<organism evidence="1 2">
    <name type="scientific">Rodentibacter myodis</name>
    <dbReference type="NCBI Taxonomy" id="1907939"/>
    <lineage>
        <taxon>Bacteria</taxon>
        <taxon>Pseudomonadati</taxon>
        <taxon>Pseudomonadota</taxon>
        <taxon>Gammaproteobacteria</taxon>
        <taxon>Pasteurellales</taxon>
        <taxon>Pasteurellaceae</taxon>
        <taxon>Rodentibacter</taxon>
    </lineage>
</organism>
<comment type="caution">
    <text evidence="1">The sequence shown here is derived from an EMBL/GenBank/DDBJ whole genome shotgun (WGS) entry which is preliminary data.</text>
</comment>
<dbReference type="Proteomes" id="UP000188602">
    <property type="component" value="Unassembled WGS sequence"/>
</dbReference>
<evidence type="ECO:0000313" key="2">
    <source>
        <dbReference type="Proteomes" id="UP000188602"/>
    </source>
</evidence>
<gene>
    <name evidence="1" type="ORF">BKL49_05790</name>
</gene>
<keyword evidence="2" id="KW-1185">Reference proteome</keyword>
<dbReference type="STRING" id="1907939.BKL49_05790"/>
<protein>
    <recommendedName>
        <fullName evidence="3">DUF4393 domain-containing protein</fullName>
    </recommendedName>
</protein>
<name>A0A1V3JRX4_9PAST</name>
<dbReference type="OrthoDB" id="1347735at2"/>
<dbReference type="AlphaFoldDB" id="A0A1V3JRX4"/>
<evidence type="ECO:0008006" key="3">
    <source>
        <dbReference type="Google" id="ProtNLM"/>
    </source>
</evidence>
<reference evidence="1 2" key="1">
    <citation type="submission" date="2016-10" db="EMBL/GenBank/DDBJ databases">
        <title>Rodentibacter gen. nov. and new species.</title>
        <authorList>
            <person name="Christensen H."/>
        </authorList>
    </citation>
    <scope>NUCLEOTIDE SEQUENCE [LARGE SCALE GENOMIC DNA]</scope>
    <source>
        <strain evidence="1 2">Ac151</strain>
    </source>
</reference>
<accession>A0A1V3JRX4</accession>
<evidence type="ECO:0000313" key="1">
    <source>
        <dbReference type="EMBL" id="OOF59048.1"/>
    </source>
</evidence>